<dbReference type="Proteomes" id="UP001597158">
    <property type="component" value="Unassembled WGS sequence"/>
</dbReference>
<dbReference type="CDD" id="cd03112">
    <property type="entry name" value="CobW-like"/>
    <property type="match status" value="1"/>
</dbReference>
<sequence>MRTESIPVTLLTGFLGAGKTTYLNACLQSGIPAGSLILVNDFGELNIDAELIEYRDEQILRLSNGCICCTLGGSLAEQLAQILRLDPSPAALYIEASGIANPARIVDTVTVSTRLRLTEVVCLVDASQAGRHARDPLCSDVWRRQIVAADRLVINRIGVDEPLPPVLAQVLGDTSAVIERHPSASAPAAAAAPPWKARPAGADGLPQRQRWQQSSFSYDAPIDGGRLESLFQDYADVLVRAKGIVQRAGCRGSEVLQWSGRALSWAPAVRSSVSGQLVCIGRGGERFEELSGALHRLGRR</sequence>
<feature type="domain" description="CobW C-terminal" evidence="4">
    <location>
        <begin position="214"/>
        <end position="291"/>
    </location>
</feature>
<comment type="function">
    <text evidence="1">Zinc chaperone that directly transfers zinc cofactor to target proteins, thereby activating them. Zinc is transferred from the CXCC motif in the GTPase domain to the zinc binding site in target proteins in a process requiring GTP hydrolysis.</text>
</comment>
<keyword evidence="6" id="KW-1185">Reference proteome</keyword>
<proteinExistence type="predicted"/>
<dbReference type="SUPFAM" id="SSF90002">
    <property type="entry name" value="Hypothetical protein YjiA, C-terminal domain"/>
    <property type="match status" value="1"/>
</dbReference>
<feature type="region of interest" description="Disordered" evidence="2">
    <location>
        <begin position="183"/>
        <end position="206"/>
    </location>
</feature>
<dbReference type="InterPro" id="IPR051316">
    <property type="entry name" value="Zinc-reg_GTPase_activator"/>
</dbReference>
<comment type="caution">
    <text evidence="5">The sequence shown here is derived from an EMBL/GenBank/DDBJ whole genome shotgun (WGS) entry which is preliminary data.</text>
</comment>
<evidence type="ECO:0000256" key="1">
    <source>
        <dbReference type="ARBA" id="ARBA00045658"/>
    </source>
</evidence>
<dbReference type="Gene3D" id="3.40.50.300">
    <property type="entry name" value="P-loop containing nucleotide triphosphate hydrolases"/>
    <property type="match status" value="1"/>
</dbReference>
<evidence type="ECO:0000313" key="5">
    <source>
        <dbReference type="EMBL" id="MFD1261953.1"/>
    </source>
</evidence>
<feature type="compositionally biased region" description="Low complexity" evidence="2">
    <location>
        <begin position="183"/>
        <end position="202"/>
    </location>
</feature>
<organism evidence="5 6">
    <name type="scientific">Thauera mechernichensis</name>
    <dbReference type="NCBI Taxonomy" id="82788"/>
    <lineage>
        <taxon>Bacteria</taxon>
        <taxon>Pseudomonadati</taxon>
        <taxon>Pseudomonadota</taxon>
        <taxon>Betaproteobacteria</taxon>
        <taxon>Rhodocyclales</taxon>
        <taxon>Zoogloeaceae</taxon>
        <taxon>Thauera</taxon>
    </lineage>
</organism>
<evidence type="ECO:0000259" key="4">
    <source>
        <dbReference type="Pfam" id="PF07683"/>
    </source>
</evidence>
<dbReference type="EMBL" id="JBHTMC010000001">
    <property type="protein sequence ID" value="MFD1261953.1"/>
    <property type="molecule type" value="Genomic_DNA"/>
</dbReference>
<evidence type="ECO:0000256" key="2">
    <source>
        <dbReference type="SAM" id="MobiDB-lite"/>
    </source>
</evidence>
<dbReference type="SUPFAM" id="SSF52540">
    <property type="entry name" value="P-loop containing nucleoside triphosphate hydrolases"/>
    <property type="match status" value="1"/>
</dbReference>
<gene>
    <name evidence="5" type="ORF">ACFQ4M_00065</name>
</gene>
<evidence type="ECO:0000313" key="6">
    <source>
        <dbReference type="Proteomes" id="UP001597158"/>
    </source>
</evidence>
<accession>A0ABW3W7H7</accession>
<reference evidence="6" key="1">
    <citation type="journal article" date="2019" name="Int. J. Syst. Evol. Microbiol.">
        <title>The Global Catalogue of Microorganisms (GCM) 10K type strain sequencing project: providing services to taxonomists for standard genome sequencing and annotation.</title>
        <authorList>
            <consortium name="The Broad Institute Genomics Platform"/>
            <consortium name="The Broad Institute Genome Sequencing Center for Infectious Disease"/>
            <person name="Wu L."/>
            <person name="Ma J."/>
        </authorList>
    </citation>
    <scope>NUCLEOTIDE SEQUENCE [LARGE SCALE GENOMIC DNA]</scope>
    <source>
        <strain evidence="6">CCUG 48884</strain>
    </source>
</reference>
<dbReference type="Pfam" id="PF02492">
    <property type="entry name" value="cobW"/>
    <property type="match status" value="1"/>
</dbReference>
<evidence type="ECO:0000259" key="3">
    <source>
        <dbReference type="Pfam" id="PF02492"/>
    </source>
</evidence>
<protein>
    <submittedName>
        <fullName evidence="5">CobW family GTP-binding protein</fullName>
    </submittedName>
</protein>
<dbReference type="InterPro" id="IPR003495">
    <property type="entry name" value="CobW/HypB/UreG_nucleotide-bd"/>
</dbReference>
<name>A0ABW3W7H7_9RHOO</name>
<dbReference type="PANTHER" id="PTHR13748:SF62">
    <property type="entry name" value="COBW DOMAIN-CONTAINING PROTEIN"/>
    <property type="match status" value="1"/>
</dbReference>
<dbReference type="PANTHER" id="PTHR13748">
    <property type="entry name" value="COBW-RELATED"/>
    <property type="match status" value="1"/>
</dbReference>
<dbReference type="InterPro" id="IPR011629">
    <property type="entry name" value="CobW-like_C"/>
</dbReference>
<dbReference type="InterPro" id="IPR027417">
    <property type="entry name" value="P-loop_NTPase"/>
</dbReference>
<feature type="domain" description="CobW/HypB/UreG nucleotide-binding" evidence="3">
    <location>
        <begin position="7"/>
        <end position="157"/>
    </location>
</feature>
<dbReference type="RefSeq" id="WP_277830522.1">
    <property type="nucleotide sequence ID" value="NZ_JARQZE010000001.1"/>
</dbReference>
<dbReference type="Pfam" id="PF07683">
    <property type="entry name" value="CobW_C"/>
    <property type="match status" value="1"/>
</dbReference>